<comment type="caution">
    <text evidence="5">The sequence shown here is derived from an EMBL/GenBank/DDBJ whole genome shotgun (WGS) entry which is preliminary data.</text>
</comment>
<dbReference type="PANTHER" id="PTHR47706">
    <property type="entry name" value="NMRA-LIKE FAMILY PROTEIN"/>
    <property type="match status" value="1"/>
</dbReference>
<feature type="domain" description="NAD(P)-binding" evidence="4">
    <location>
        <begin position="13"/>
        <end position="109"/>
    </location>
</feature>
<name>A0A4Y8D2A3_9HELO</name>
<proteinExistence type="inferred from homology"/>
<reference evidence="5 6" key="1">
    <citation type="submission" date="2017-11" db="EMBL/GenBank/DDBJ databases">
        <title>Comparative genomics of Botrytis spp.</title>
        <authorList>
            <person name="Valero-Jimenez C.A."/>
            <person name="Tapia P."/>
            <person name="Veloso J."/>
            <person name="Silva-Moreno E."/>
            <person name="Staats M."/>
            <person name="Valdes J.H."/>
            <person name="Van Kan J.A.L."/>
        </authorList>
    </citation>
    <scope>NUCLEOTIDE SEQUENCE [LARGE SCALE GENOMIC DNA]</scope>
    <source>
        <strain evidence="5 6">MUCL2830</strain>
    </source>
</reference>
<dbReference type="Pfam" id="PF13460">
    <property type="entry name" value="NAD_binding_10"/>
    <property type="match status" value="1"/>
</dbReference>
<evidence type="ECO:0000256" key="1">
    <source>
        <dbReference type="ARBA" id="ARBA00005725"/>
    </source>
</evidence>
<evidence type="ECO:0000313" key="6">
    <source>
        <dbReference type="Proteomes" id="UP000297299"/>
    </source>
</evidence>
<dbReference type="SUPFAM" id="SSF51735">
    <property type="entry name" value="NAD(P)-binding Rossmann-fold domains"/>
    <property type="match status" value="1"/>
</dbReference>
<dbReference type="AlphaFoldDB" id="A0A4Y8D2A3"/>
<comment type="similarity">
    <text evidence="1">Belongs to the NmrA-type oxidoreductase family. Isoflavone reductase subfamily.</text>
</comment>
<keyword evidence="2" id="KW-0521">NADP</keyword>
<gene>
    <name evidence="5" type="ORF">BOTCAL_0155g00140</name>
</gene>
<dbReference type="EMBL" id="PHWZ01000155">
    <property type="protein sequence ID" value="TEY63392.1"/>
    <property type="molecule type" value="Genomic_DNA"/>
</dbReference>
<dbReference type="InterPro" id="IPR051609">
    <property type="entry name" value="NmrA/Isoflavone_reductase-like"/>
</dbReference>
<evidence type="ECO:0000256" key="3">
    <source>
        <dbReference type="ARBA" id="ARBA00023002"/>
    </source>
</evidence>
<accession>A0A4Y8D2A3</accession>
<protein>
    <recommendedName>
        <fullName evidence="4">NAD(P)-binding domain-containing protein</fullName>
    </recommendedName>
</protein>
<keyword evidence="3" id="KW-0560">Oxidoreductase</keyword>
<dbReference type="Proteomes" id="UP000297299">
    <property type="component" value="Unassembled WGS sequence"/>
</dbReference>
<dbReference type="OrthoDB" id="419598at2759"/>
<evidence type="ECO:0000259" key="4">
    <source>
        <dbReference type="Pfam" id="PF13460"/>
    </source>
</evidence>
<evidence type="ECO:0000313" key="5">
    <source>
        <dbReference type="EMBL" id="TEY63392.1"/>
    </source>
</evidence>
<keyword evidence="6" id="KW-1185">Reference proteome</keyword>
<dbReference type="Gene3D" id="3.40.50.720">
    <property type="entry name" value="NAD(P)-binding Rossmann-like Domain"/>
    <property type="match status" value="1"/>
</dbReference>
<organism evidence="5 6">
    <name type="scientific">Botryotinia calthae</name>
    <dbReference type="NCBI Taxonomy" id="38488"/>
    <lineage>
        <taxon>Eukaryota</taxon>
        <taxon>Fungi</taxon>
        <taxon>Dikarya</taxon>
        <taxon>Ascomycota</taxon>
        <taxon>Pezizomycotina</taxon>
        <taxon>Leotiomycetes</taxon>
        <taxon>Helotiales</taxon>
        <taxon>Sclerotiniaceae</taxon>
        <taxon>Botryotinia</taxon>
    </lineage>
</organism>
<dbReference type="InterPro" id="IPR036291">
    <property type="entry name" value="NAD(P)-bd_dom_sf"/>
</dbReference>
<dbReference type="GO" id="GO:0016491">
    <property type="term" value="F:oxidoreductase activity"/>
    <property type="evidence" value="ECO:0007669"/>
    <property type="project" value="UniProtKB-KW"/>
</dbReference>
<evidence type="ECO:0000256" key="2">
    <source>
        <dbReference type="ARBA" id="ARBA00022857"/>
    </source>
</evidence>
<dbReference type="PANTHER" id="PTHR47706:SF9">
    <property type="entry name" value="NMRA-LIKE DOMAIN-CONTAINING PROTEIN-RELATED"/>
    <property type="match status" value="1"/>
</dbReference>
<sequence>MSSSEAKTIGIAGISGKFAQCIIKPLLLNPSVQIKGYCRNASKLPTILTTHPRIKILTGSYDDKTSIENFVSNTSVVICCYFASTEVMTNGQKYIIDACETAKVPRYIAGDFSVDHTLIPSSRIRLFPKPTIKIIEYLSTKKTVKGVHILNGALVETFSAEFFQLYDSSSRALSYWGTGDEKWEFTTYQTAADYTAAVSLYENAVGIFRFLEDRKSPRELQSIFQTVYPTPLHLKCHGSLHDLEQKLQDTVKIHGENTSQWGALGFAFWCTNGKAYLGEDSRNLENSKYTQVKNVTMEQFLKRHALQELPPADQSLGFEEILLGEVA</sequence>
<dbReference type="InterPro" id="IPR016040">
    <property type="entry name" value="NAD(P)-bd_dom"/>
</dbReference>
<dbReference type="STRING" id="38488.A0A4Y8D2A3"/>